<reference evidence="1 2" key="1">
    <citation type="submission" date="2022-07" db="EMBL/GenBank/DDBJ databases">
        <authorList>
            <person name="Phongsopitanun W."/>
            <person name="Tanasupawat S."/>
        </authorList>
    </citation>
    <scope>NUCLEOTIDE SEQUENCE [LARGE SCALE GENOMIC DNA]</scope>
    <source>
        <strain evidence="1 2">RCU-064</strain>
    </source>
</reference>
<keyword evidence="2" id="KW-1185">Reference proteome</keyword>
<proteinExistence type="predicted"/>
<name>A0ABT1V787_9ACTN</name>
<feature type="non-terminal residue" evidence="1">
    <location>
        <position position="196"/>
    </location>
</feature>
<accession>A0ABT1V787</accession>
<evidence type="ECO:0000313" key="2">
    <source>
        <dbReference type="Proteomes" id="UP001204746"/>
    </source>
</evidence>
<evidence type="ECO:0000313" key="1">
    <source>
        <dbReference type="EMBL" id="MCQ8193147.1"/>
    </source>
</evidence>
<sequence length="196" mass="21867">MALALVREAVREADSTSEDRWSEADWRRAAQRTFDALGRETSGDRLHLVAALRQGMRLARDYELDLDWLADAAFRYVGDFVWEPIELPALPPAEADGNVIASAAEALVAALSAIAQRQRRHRGWTAEQLHTVLASDRLPERLLELPRYFPAECDRDLGNFESSLEGMRQVVDAGGGWLPRLRGASCIWPVGWGGSR</sequence>
<comment type="caution">
    <text evidence="1">The sequence shown here is derived from an EMBL/GenBank/DDBJ whole genome shotgun (WGS) entry which is preliminary data.</text>
</comment>
<organism evidence="1 2">
    <name type="scientific">Streptomyces rugosispiralis</name>
    <dbReference type="NCBI Taxonomy" id="2967341"/>
    <lineage>
        <taxon>Bacteria</taxon>
        <taxon>Bacillati</taxon>
        <taxon>Actinomycetota</taxon>
        <taxon>Actinomycetes</taxon>
        <taxon>Kitasatosporales</taxon>
        <taxon>Streptomycetaceae</taxon>
        <taxon>Streptomyces</taxon>
    </lineage>
</organism>
<gene>
    <name evidence="1" type="ORF">NP777_33815</name>
</gene>
<dbReference type="Proteomes" id="UP001204746">
    <property type="component" value="Unassembled WGS sequence"/>
</dbReference>
<protein>
    <submittedName>
        <fullName evidence="1">ATP/GTP-binding protein</fullName>
    </submittedName>
</protein>
<dbReference type="EMBL" id="JANIAA010000031">
    <property type="protein sequence ID" value="MCQ8193147.1"/>
    <property type="molecule type" value="Genomic_DNA"/>
</dbReference>